<name>A0ABW2UX09_9BACI</name>
<evidence type="ECO:0000313" key="1">
    <source>
        <dbReference type="EMBL" id="MFC7747095.1"/>
    </source>
</evidence>
<keyword evidence="2" id="KW-1185">Reference proteome</keyword>
<dbReference type="Proteomes" id="UP001596620">
    <property type="component" value="Unassembled WGS sequence"/>
</dbReference>
<accession>A0ABW2UX09</accession>
<sequence>MSLESKRIDIRIPVRLIKKVEKYQEEKDIATRTGAFLELIRIGLKHSEE</sequence>
<proteinExistence type="predicted"/>
<reference evidence="2" key="1">
    <citation type="journal article" date="2019" name="Int. J. Syst. Evol. Microbiol.">
        <title>The Global Catalogue of Microorganisms (GCM) 10K type strain sequencing project: providing services to taxonomists for standard genome sequencing and annotation.</title>
        <authorList>
            <consortium name="The Broad Institute Genomics Platform"/>
            <consortium name="The Broad Institute Genome Sequencing Center for Infectious Disease"/>
            <person name="Wu L."/>
            <person name="Ma J."/>
        </authorList>
    </citation>
    <scope>NUCLEOTIDE SEQUENCE [LARGE SCALE GENOMIC DNA]</scope>
    <source>
        <strain evidence="2">JCM 30234</strain>
    </source>
</reference>
<organism evidence="1 2">
    <name type="scientific">Lentibacillus kimchii</name>
    <dbReference type="NCBI Taxonomy" id="1542911"/>
    <lineage>
        <taxon>Bacteria</taxon>
        <taxon>Bacillati</taxon>
        <taxon>Bacillota</taxon>
        <taxon>Bacilli</taxon>
        <taxon>Bacillales</taxon>
        <taxon>Bacillaceae</taxon>
        <taxon>Lentibacillus</taxon>
    </lineage>
</organism>
<evidence type="ECO:0000313" key="2">
    <source>
        <dbReference type="Proteomes" id="UP001596620"/>
    </source>
</evidence>
<evidence type="ECO:0008006" key="3">
    <source>
        <dbReference type="Google" id="ProtNLM"/>
    </source>
</evidence>
<dbReference type="EMBL" id="JBHTGR010000015">
    <property type="protein sequence ID" value="MFC7747095.1"/>
    <property type="molecule type" value="Genomic_DNA"/>
</dbReference>
<comment type="caution">
    <text evidence="1">The sequence shown here is derived from an EMBL/GenBank/DDBJ whole genome shotgun (WGS) entry which is preliminary data.</text>
</comment>
<gene>
    <name evidence="1" type="ORF">ACFQU8_07580</name>
</gene>
<protein>
    <recommendedName>
        <fullName evidence="3">CopG family transcriptional regulator</fullName>
    </recommendedName>
</protein>